<dbReference type="PANTHER" id="PTHR40278">
    <property type="entry name" value="DNA UTILIZATION PROTEIN HOFN"/>
    <property type="match status" value="1"/>
</dbReference>
<proteinExistence type="predicted"/>
<dbReference type="Pfam" id="PF18222">
    <property type="entry name" value="PilN_bio_d"/>
    <property type="match status" value="1"/>
</dbReference>
<evidence type="ECO:0000313" key="5">
    <source>
        <dbReference type="EMBL" id="RIH74212.1"/>
    </source>
</evidence>
<name>A0A399DW19_9DEIN</name>
<evidence type="ECO:0000256" key="2">
    <source>
        <dbReference type="SAM" id="MobiDB-lite"/>
    </source>
</evidence>
<evidence type="ECO:0000313" key="6">
    <source>
        <dbReference type="Proteomes" id="UP000266089"/>
    </source>
</evidence>
<feature type="region of interest" description="Disordered" evidence="2">
    <location>
        <begin position="202"/>
        <end position="221"/>
    </location>
</feature>
<organism evidence="5 6">
    <name type="scientific">Meiothermus taiwanensis</name>
    <dbReference type="NCBI Taxonomy" id="172827"/>
    <lineage>
        <taxon>Bacteria</taxon>
        <taxon>Thermotogati</taxon>
        <taxon>Deinococcota</taxon>
        <taxon>Deinococci</taxon>
        <taxon>Thermales</taxon>
        <taxon>Thermaceae</taxon>
        <taxon>Meiothermus</taxon>
    </lineage>
</organism>
<feature type="transmembrane region" description="Helical" evidence="3">
    <location>
        <begin position="20"/>
        <end position="40"/>
    </location>
</feature>
<reference evidence="5 6" key="1">
    <citation type="submission" date="2018-08" db="EMBL/GenBank/DDBJ databases">
        <title>Meiothermus cateniformans JCM 15151 genome sequencing project.</title>
        <authorList>
            <person name="Da Costa M.S."/>
            <person name="Albuquerque L."/>
            <person name="Raposo P."/>
            <person name="Froufe H.J.C."/>
            <person name="Barroso C.S."/>
            <person name="Egas C."/>
        </authorList>
    </citation>
    <scope>NUCLEOTIDE SEQUENCE [LARGE SCALE GENOMIC DNA]</scope>
    <source>
        <strain evidence="5 6">JCM 15151</strain>
    </source>
</reference>
<dbReference type="EMBL" id="QWKX01000139">
    <property type="protein sequence ID" value="RIH74212.1"/>
    <property type="molecule type" value="Genomic_DNA"/>
</dbReference>
<dbReference type="RefSeq" id="WP_027887067.1">
    <property type="nucleotide sequence ID" value="NZ_JBHSXZ010000027.1"/>
</dbReference>
<dbReference type="InterPro" id="IPR040888">
    <property type="entry name" value="PilN_bio_d"/>
</dbReference>
<protein>
    <recommendedName>
        <fullName evidence="4">PilN biogenesis protein dimerization domain-containing protein</fullName>
    </recommendedName>
</protein>
<comment type="caution">
    <text evidence="5">The sequence shown here is derived from an EMBL/GenBank/DDBJ whole genome shotgun (WGS) entry which is preliminary data.</text>
</comment>
<feature type="coiled-coil region" evidence="1">
    <location>
        <begin position="66"/>
        <end position="93"/>
    </location>
</feature>
<keyword evidence="3" id="KW-0812">Transmembrane</keyword>
<dbReference type="PANTHER" id="PTHR40278:SF1">
    <property type="entry name" value="DNA UTILIZATION PROTEIN HOFN"/>
    <property type="match status" value="1"/>
</dbReference>
<evidence type="ECO:0000256" key="1">
    <source>
        <dbReference type="SAM" id="Coils"/>
    </source>
</evidence>
<evidence type="ECO:0000259" key="4">
    <source>
        <dbReference type="Pfam" id="PF18222"/>
    </source>
</evidence>
<feature type="domain" description="PilN biogenesis protein dimerization" evidence="4">
    <location>
        <begin position="97"/>
        <end position="200"/>
    </location>
</feature>
<keyword evidence="3" id="KW-1133">Transmembrane helix</keyword>
<dbReference type="AlphaFoldDB" id="A0A399DW19"/>
<dbReference type="InterPro" id="IPR052534">
    <property type="entry name" value="Extracell_DNA_Util/SecSys_Comp"/>
</dbReference>
<accession>A0A399DW19</accession>
<evidence type="ECO:0000256" key="3">
    <source>
        <dbReference type="SAM" id="Phobius"/>
    </source>
</evidence>
<keyword evidence="3" id="KW-0472">Membrane</keyword>
<sequence length="221" mass="24828">MIKLNLLPKNLRRRVEPGWWRLAAVAVVLAVLGTVAFLHLSTLSRVQALENQRDQLQVEVDVLRPFIAEQNRLNQQQRELEQLLAVRNQLRERFVPWSDNLALVINQIPREGRRFGVALRSIGTKLLTPQEVQSNVQNGLYDGKPVNVEFNLQGEAIGQNALIRFVEAFETSPRFGINFQSASLDQQRQLYTFGATIGLIRPTSETASNTSGGEDSGSPSR</sequence>
<dbReference type="Gene3D" id="3.30.70.2830">
    <property type="match status" value="1"/>
</dbReference>
<dbReference type="Proteomes" id="UP000266089">
    <property type="component" value="Unassembled WGS sequence"/>
</dbReference>
<gene>
    <name evidence="5" type="ORF">Mcate_02800</name>
</gene>
<dbReference type="OrthoDB" id="32149at2"/>
<feature type="compositionally biased region" description="Polar residues" evidence="2">
    <location>
        <begin position="203"/>
        <end position="221"/>
    </location>
</feature>
<keyword evidence="1" id="KW-0175">Coiled coil</keyword>